<evidence type="ECO:0000256" key="1">
    <source>
        <dbReference type="ARBA" id="ARBA00023015"/>
    </source>
</evidence>
<dbReference type="Proteomes" id="UP001225316">
    <property type="component" value="Unassembled WGS sequence"/>
</dbReference>
<feature type="domain" description="HTH lacI-type" evidence="4">
    <location>
        <begin position="6"/>
        <end position="60"/>
    </location>
</feature>
<keyword evidence="3" id="KW-0804">Transcription</keyword>
<dbReference type="InterPro" id="IPR000843">
    <property type="entry name" value="HTH_LacI"/>
</dbReference>
<comment type="caution">
    <text evidence="5">The sequence shown here is derived from an EMBL/GenBank/DDBJ whole genome shotgun (WGS) entry which is preliminary data.</text>
</comment>
<dbReference type="InterPro" id="IPR028082">
    <property type="entry name" value="Peripla_BP_I"/>
</dbReference>
<name>A0ABU1ARF2_9BACT</name>
<dbReference type="PROSITE" id="PS50932">
    <property type="entry name" value="HTH_LACI_2"/>
    <property type="match status" value="1"/>
</dbReference>
<dbReference type="CDD" id="cd06267">
    <property type="entry name" value="PBP1_LacI_sugar_binding-like"/>
    <property type="match status" value="1"/>
</dbReference>
<dbReference type="RefSeq" id="WP_308948845.1">
    <property type="nucleotide sequence ID" value="NZ_JARXHW010000006.1"/>
</dbReference>
<dbReference type="Pfam" id="PF13377">
    <property type="entry name" value="Peripla_BP_3"/>
    <property type="match status" value="1"/>
</dbReference>
<evidence type="ECO:0000259" key="4">
    <source>
        <dbReference type="PROSITE" id="PS50932"/>
    </source>
</evidence>
<evidence type="ECO:0000313" key="5">
    <source>
        <dbReference type="EMBL" id="MDQ8206731.1"/>
    </source>
</evidence>
<dbReference type="Gene3D" id="3.40.50.2300">
    <property type="match status" value="2"/>
</dbReference>
<dbReference type="InterPro" id="IPR010982">
    <property type="entry name" value="Lambda_DNA-bd_dom_sf"/>
</dbReference>
<evidence type="ECO:0000256" key="2">
    <source>
        <dbReference type="ARBA" id="ARBA00023125"/>
    </source>
</evidence>
<accession>A0ABU1ARF2</accession>
<keyword evidence="1" id="KW-0805">Transcription regulation</keyword>
<dbReference type="SMART" id="SM00354">
    <property type="entry name" value="HTH_LACI"/>
    <property type="match status" value="1"/>
</dbReference>
<dbReference type="EMBL" id="JARXHW010000006">
    <property type="protein sequence ID" value="MDQ8206731.1"/>
    <property type="molecule type" value="Genomic_DNA"/>
</dbReference>
<dbReference type="SUPFAM" id="SSF53822">
    <property type="entry name" value="Periplasmic binding protein-like I"/>
    <property type="match status" value="1"/>
</dbReference>
<dbReference type="InterPro" id="IPR046335">
    <property type="entry name" value="LacI/GalR-like_sensor"/>
</dbReference>
<organism evidence="5 6">
    <name type="scientific">Thalassobacterium maritimum</name>
    <dbReference type="NCBI Taxonomy" id="3041265"/>
    <lineage>
        <taxon>Bacteria</taxon>
        <taxon>Pseudomonadati</taxon>
        <taxon>Verrucomicrobiota</taxon>
        <taxon>Opitutia</taxon>
        <taxon>Puniceicoccales</taxon>
        <taxon>Coraliomargaritaceae</taxon>
        <taxon>Thalassobacterium</taxon>
    </lineage>
</organism>
<dbReference type="PANTHER" id="PTHR30146">
    <property type="entry name" value="LACI-RELATED TRANSCRIPTIONAL REPRESSOR"/>
    <property type="match status" value="1"/>
</dbReference>
<gene>
    <name evidence="5" type="ORF">QEH52_04370</name>
</gene>
<keyword evidence="2 5" id="KW-0238">DNA-binding</keyword>
<keyword evidence="6" id="KW-1185">Reference proteome</keyword>
<reference evidence="5 6" key="1">
    <citation type="submission" date="2023-04" db="EMBL/GenBank/DDBJ databases">
        <title>A novel bacteria isolated from coastal sediment.</title>
        <authorList>
            <person name="Liu X.-J."/>
            <person name="Du Z.-J."/>
        </authorList>
    </citation>
    <scope>NUCLEOTIDE SEQUENCE [LARGE SCALE GENOMIC DNA]</scope>
    <source>
        <strain evidence="5 6">SDUM461003</strain>
    </source>
</reference>
<dbReference type="CDD" id="cd01392">
    <property type="entry name" value="HTH_LacI"/>
    <property type="match status" value="1"/>
</dbReference>
<proteinExistence type="predicted"/>
<dbReference type="SUPFAM" id="SSF47413">
    <property type="entry name" value="lambda repressor-like DNA-binding domains"/>
    <property type="match status" value="1"/>
</dbReference>
<evidence type="ECO:0000313" key="6">
    <source>
        <dbReference type="Proteomes" id="UP001225316"/>
    </source>
</evidence>
<protein>
    <submittedName>
        <fullName evidence="5">LacI family DNA-binding transcriptional regulator</fullName>
    </submittedName>
</protein>
<sequence>MKKASVSMKQIAAEAGVSMMTVSRVLRNEGNVAPTTEASIRAIADRLGYKPNRLVRGMQSGRSGIVSVVVPSGHAVAPQILEGAYDFLHDKDMIMALDIVHGNVGDRAFAEQSKVINRLLESRVDGVILLPVNEEASPMFFQEMIDRKIPIVLVDRNTTHFVADFVGTDDYAGGYEAARILADNGCKQAVLISTGGFVSTSRLRSKGFREGLEAFNVNLVEEIIAPNFTHNAEFIDRELSKINGQFDAVFGIADRLAISAWHSCQQLNLKIPQQVKVIGFGALNLRDPRVALSSFDQEPYKVGQNAAQLLVDRIEKGPWKRRPKPKTILLKPKFVEGTSCPE</sequence>
<dbReference type="PANTHER" id="PTHR30146:SF109">
    <property type="entry name" value="HTH-TYPE TRANSCRIPTIONAL REGULATOR GALS"/>
    <property type="match status" value="1"/>
</dbReference>
<evidence type="ECO:0000256" key="3">
    <source>
        <dbReference type="ARBA" id="ARBA00023163"/>
    </source>
</evidence>
<dbReference type="GO" id="GO:0003677">
    <property type="term" value="F:DNA binding"/>
    <property type="evidence" value="ECO:0007669"/>
    <property type="project" value="UniProtKB-KW"/>
</dbReference>
<dbReference type="Pfam" id="PF00356">
    <property type="entry name" value="LacI"/>
    <property type="match status" value="1"/>
</dbReference>
<dbReference type="Gene3D" id="1.10.260.40">
    <property type="entry name" value="lambda repressor-like DNA-binding domains"/>
    <property type="match status" value="1"/>
</dbReference>